<dbReference type="InterPro" id="IPR039417">
    <property type="entry name" value="Peptidase_C1A_papain-like"/>
</dbReference>
<proteinExistence type="evidence at transcript level"/>
<evidence type="ECO:0000256" key="4">
    <source>
        <dbReference type="ARBA" id="ARBA00022807"/>
    </source>
</evidence>
<comment type="similarity">
    <text evidence="1">Belongs to the peptidase C1 family.</text>
</comment>
<dbReference type="Pfam" id="PF08246">
    <property type="entry name" value="Inhibitor_I29"/>
    <property type="match status" value="1"/>
</dbReference>
<sequence>MTDAPGMVISNKVSPAKVRLIFANDEKRSVRSECIGRKIKPFISFGESASIIILILITMQITVIVYLAAKNRNQRVEVNDATRELRLLDSFMEFMHKYDKVYVDSAQFVKRFRIYVNNMANIDALNERNYGRSIIYGENQFADWSEDEFRQILLPRGFYKNFHKRAIFIDQPDEIMMPRKEIIPEHFDWRPYNVVTPVKAQLNCGSCWAFATTGTVESAYAIGTGELKSLSEQQLLDCNVENNACDGGDIDKALRYVYEEGLMTEYDYPYVAHRQETCYLRGETTRIKAAVFLHQDEASIIDWLIHNGPVNVGVNVTADMKAYKGGVYTPNKWECENKIIGTHAMNIVGYGTWNKTNEKYWIVKNSWGQSYGVENGYVYFARGINSCGIEDEPVGVIA</sequence>
<reference evidence="10" key="1">
    <citation type="journal article" date="2011" name="Genome Res.">
        <title>Deep small RNA sequencing from the nematode Ascaris reveals conservation, functional diversification, and novel developmental profiles.</title>
        <authorList>
            <person name="Wang J."/>
            <person name="Czech B."/>
            <person name="Crunk A."/>
            <person name="Wallace A."/>
            <person name="Mitreva M."/>
            <person name="Hannon G.J."/>
            <person name="Davis R.E."/>
        </authorList>
    </citation>
    <scope>NUCLEOTIDE SEQUENCE</scope>
</reference>
<dbReference type="PRINTS" id="PR00705">
    <property type="entry name" value="PAPAIN"/>
</dbReference>
<dbReference type="InterPro" id="IPR000169">
    <property type="entry name" value="Pept_cys_AS"/>
</dbReference>
<evidence type="ECO:0000256" key="3">
    <source>
        <dbReference type="ARBA" id="ARBA00022801"/>
    </source>
</evidence>
<keyword evidence="6" id="KW-1015">Disulfide bond</keyword>
<keyword evidence="5" id="KW-0865">Zymogen</keyword>
<dbReference type="AlphaFoldDB" id="F1L6D6"/>
<keyword evidence="7" id="KW-0472">Membrane</keyword>
<evidence type="ECO:0000259" key="8">
    <source>
        <dbReference type="SMART" id="SM00645"/>
    </source>
</evidence>
<evidence type="ECO:0000256" key="1">
    <source>
        <dbReference type="ARBA" id="ARBA00008455"/>
    </source>
</evidence>
<evidence type="ECO:0000259" key="9">
    <source>
        <dbReference type="SMART" id="SM00848"/>
    </source>
</evidence>
<evidence type="ECO:0000313" key="10">
    <source>
        <dbReference type="EMBL" id="ADY45690.1"/>
    </source>
</evidence>
<dbReference type="MEROPS" id="C01.A43"/>
<keyword evidence="7" id="KW-0812">Transmembrane</keyword>
<dbReference type="SMART" id="SM00848">
    <property type="entry name" value="Inhibitor_I29"/>
    <property type="match status" value="1"/>
</dbReference>
<feature type="domain" description="Peptidase C1A papain C-terminal" evidence="8">
    <location>
        <begin position="183"/>
        <end position="397"/>
    </location>
</feature>
<protein>
    <submittedName>
        <fullName evidence="10">Cysteine proteinase</fullName>
    </submittedName>
</protein>
<dbReference type="InterPro" id="IPR013201">
    <property type="entry name" value="Prot_inhib_I29"/>
</dbReference>
<dbReference type="FunFam" id="3.90.70.10:FF:000103">
    <property type="entry name" value="Hypothetical LOC496748"/>
    <property type="match status" value="1"/>
</dbReference>
<dbReference type="InterPro" id="IPR025660">
    <property type="entry name" value="Pept_his_AS"/>
</dbReference>
<dbReference type="InterPro" id="IPR013128">
    <property type="entry name" value="Peptidase_C1A"/>
</dbReference>
<feature type="transmembrane region" description="Helical" evidence="7">
    <location>
        <begin position="49"/>
        <end position="69"/>
    </location>
</feature>
<dbReference type="GO" id="GO:0006508">
    <property type="term" value="P:proteolysis"/>
    <property type="evidence" value="ECO:0007669"/>
    <property type="project" value="UniProtKB-KW"/>
</dbReference>
<keyword evidence="2" id="KW-0645">Protease</keyword>
<dbReference type="GO" id="GO:0008234">
    <property type="term" value="F:cysteine-type peptidase activity"/>
    <property type="evidence" value="ECO:0007669"/>
    <property type="project" value="UniProtKB-KW"/>
</dbReference>
<keyword evidence="4" id="KW-0788">Thiol protease</keyword>
<evidence type="ECO:0000256" key="7">
    <source>
        <dbReference type="SAM" id="Phobius"/>
    </source>
</evidence>
<dbReference type="SUPFAM" id="SSF54001">
    <property type="entry name" value="Cysteine proteinases"/>
    <property type="match status" value="1"/>
</dbReference>
<organism evidence="10">
    <name type="scientific">Ascaris suum</name>
    <name type="common">Pig roundworm</name>
    <name type="synonym">Ascaris lumbricoides</name>
    <dbReference type="NCBI Taxonomy" id="6253"/>
    <lineage>
        <taxon>Eukaryota</taxon>
        <taxon>Metazoa</taxon>
        <taxon>Ecdysozoa</taxon>
        <taxon>Nematoda</taxon>
        <taxon>Chromadorea</taxon>
        <taxon>Rhabditida</taxon>
        <taxon>Spirurina</taxon>
        <taxon>Ascaridomorpha</taxon>
        <taxon>Ascaridoidea</taxon>
        <taxon>Ascarididae</taxon>
        <taxon>Ascaris</taxon>
    </lineage>
</organism>
<dbReference type="EMBL" id="JI172295">
    <property type="protein sequence ID" value="ADY45690.1"/>
    <property type="molecule type" value="mRNA"/>
</dbReference>
<dbReference type="InterPro" id="IPR038765">
    <property type="entry name" value="Papain-like_cys_pep_sf"/>
</dbReference>
<name>F1L6D6_ASCSU</name>
<accession>F1L6D6</accession>
<dbReference type="PROSITE" id="PS00639">
    <property type="entry name" value="THIOL_PROTEASE_HIS"/>
    <property type="match status" value="1"/>
</dbReference>
<dbReference type="SMART" id="SM00645">
    <property type="entry name" value="Pept_C1"/>
    <property type="match status" value="1"/>
</dbReference>
<dbReference type="InterPro" id="IPR000668">
    <property type="entry name" value="Peptidase_C1A_C"/>
</dbReference>
<evidence type="ECO:0000256" key="2">
    <source>
        <dbReference type="ARBA" id="ARBA00022670"/>
    </source>
</evidence>
<evidence type="ECO:0000256" key="5">
    <source>
        <dbReference type="ARBA" id="ARBA00023145"/>
    </source>
</evidence>
<keyword evidence="3" id="KW-0378">Hydrolase</keyword>
<dbReference type="Pfam" id="PF00112">
    <property type="entry name" value="Peptidase_C1"/>
    <property type="match status" value="1"/>
</dbReference>
<dbReference type="Gene3D" id="3.90.70.10">
    <property type="entry name" value="Cysteine proteinases"/>
    <property type="match status" value="1"/>
</dbReference>
<feature type="domain" description="Cathepsin propeptide inhibitor" evidence="9">
    <location>
        <begin position="91"/>
        <end position="149"/>
    </location>
</feature>
<keyword evidence="7" id="KW-1133">Transmembrane helix</keyword>
<dbReference type="CDD" id="cd02248">
    <property type="entry name" value="Peptidase_C1A"/>
    <property type="match status" value="1"/>
</dbReference>
<evidence type="ECO:0000256" key="6">
    <source>
        <dbReference type="ARBA" id="ARBA00023157"/>
    </source>
</evidence>
<dbReference type="PROSITE" id="PS00139">
    <property type="entry name" value="THIOL_PROTEASE_CYS"/>
    <property type="match status" value="1"/>
</dbReference>
<dbReference type="PANTHER" id="PTHR12411">
    <property type="entry name" value="CYSTEINE PROTEASE FAMILY C1-RELATED"/>
    <property type="match status" value="1"/>
</dbReference>